<evidence type="ECO:0000256" key="8">
    <source>
        <dbReference type="SAM" id="Phobius"/>
    </source>
</evidence>
<evidence type="ECO:0000256" key="1">
    <source>
        <dbReference type="ARBA" id="ARBA00004141"/>
    </source>
</evidence>
<keyword evidence="5 8" id="KW-1133">Transmembrane helix</keyword>
<keyword evidence="6 8" id="KW-0472">Membrane</keyword>
<name>A0AB34KBB8_PRYPA</name>
<feature type="region of interest" description="Disordered" evidence="7">
    <location>
        <begin position="1"/>
        <end position="21"/>
    </location>
</feature>
<feature type="transmembrane region" description="Helical" evidence="8">
    <location>
        <begin position="120"/>
        <end position="141"/>
    </location>
</feature>
<gene>
    <name evidence="10" type="ORF">AB1Y20_001606</name>
</gene>
<dbReference type="PANTHER" id="PTHR48023">
    <property type="entry name" value="D-XYLOSE-PROTON SYMPORTER-LIKE 2"/>
    <property type="match status" value="1"/>
</dbReference>
<evidence type="ECO:0000256" key="3">
    <source>
        <dbReference type="ARBA" id="ARBA00022448"/>
    </source>
</evidence>
<comment type="subcellular location">
    <subcellularLocation>
        <location evidence="1">Membrane</location>
        <topology evidence="1">Multi-pass membrane protein</topology>
    </subcellularLocation>
</comment>
<feature type="transmembrane region" description="Helical" evidence="8">
    <location>
        <begin position="302"/>
        <end position="322"/>
    </location>
</feature>
<dbReference type="AlphaFoldDB" id="A0AB34KBB8"/>
<feature type="transmembrane region" description="Helical" evidence="8">
    <location>
        <begin position="27"/>
        <end position="53"/>
    </location>
</feature>
<dbReference type="PANTHER" id="PTHR48023:SF4">
    <property type="entry name" value="D-XYLOSE-PROTON SYMPORTER-LIKE 2"/>
    <property type="match status" value="1"/>
</dbReference>
<keyword evidence="4 8" id="KW-0812">Transmembrane</keyword>
<reference evidence="10 11" key="1">
    <citation type="journal article" date="2024" name="Science">
        <title>Giant polyketide synthase enzymes in the biosynthesis of giant marine polyether toxins.</title>
        <authorList>
            <person name="Fallon T.R."/>
            <person name="Shende V.V."/>
            <person name="Wierzbicki I.H."/>
            <person name="Pendleton A.L."/>
            <person name="Watervoot N.F."/>
            <person name="Auber R.P."/>
            <person name="Gonzalez D.J."/>
            <person name="Wisecaver J.H."/>
            <person name="Moore B.S."/>
        </authorList>
    </citation>
    <scope>NUCLEOTIDE SEQUENCE [LARGE SCALE GENOMIC DNA]</scope>
    <source>
        <strain evidence="10 11">12B1</strain>
    </source>
</reference>
<dbReference type="Proteomes" id="UP001515480">
    <property type="component" value="Unassembled WGS sequence"/>
</dbReference>
<dbReference type="InterPro" id="IPR050820">
    <property type="entry name" value="MFS_Sugar_Transporter"/>
</dbReference>
<proteinExistence type="inferred from homology"/>
<feature type="domain" description="Major facilitator superfamily (MFS) profile" evidence="9">
    <location>
        <begin position="28"/>
        <end position="425"/>
    </location>
</feature>
<feature type="transmembrane region" description="Helical" evidence="8">
    <location>
        <begin position="334"/>
        <end position="358"/>
    </location>
</feature>
<evidence type="ECO:0000256" key="5">
    <source>
        <dbReference type="ARBA" id="ARBA00022989"/>
    </source>
</evidence>
<evidence type="ECO:0000313" key="10">
    <source>
        <dbReference type="EMBL" id="KAL1530707.1"/>
    </source>
</evidence>
<feature type="transmembrane region" description="Helical" evidence="8">
    <location>
        <begin position="147"/>
        <end position="168"/>
    </location>
</feature>
<evidence type="ECO:0000256" key="7">
    <source>
        <dbReference type="SAM" id="MobiDB-lite"/>
    </source>
</evidence>
<feature type="transmembrane region" description="Helical" evidence="8">
    <location>
        <begin position="180"/>
        <end position="200"/>
    </location>
</feature>
<evidence type="ECO:0000313" key="11">
    <source>
        <dbReference type="Proteomes" id="UP001515480"/>
    </source>
</evidence>
<dbReference type="GO" id="GO:0016020">
    <property type="term" value="C:membrane"/>
    <property type="evidence" value="ECO:0007669"/>
    <property type="project" value="UniProtKB-SubCell"/>
</dbReference>
<comment type="caution">
    <text evidence="10">The sequence shown here is derived from an EMBL/GenBank/DDBJ whole genome shotgun (WGS) entry which is preliminary data.</text>
</comment>
<dbReference type="InterPro" id="IPR005828">
    <property type="entry name" value="MFS_sugar_transport-like"/>
</dbReference>
<dbReference type="InterPro" id="IPR020846">
    <property type="entry name" value="MFS_dom"/>
</dbReference>
<organism evidence="10 11">
    <name type="scientific">Prymnesium parvum</name>
    <name type="common">Toxic golden alga</name>
    <dbReference type="NCBI Taxonomy" id="97485"/>
    <lineage>
        <taxon>Eukaryota</taxon>
        <taxon>Haptista</taxon>
        <taxon>Haptophyta</taxon>
        <taxon>Prymnesiophyceae</taxon>
        <taxon>Prymnesiales</taxon>
        <taxon>Prymnesiaceae</taxon>
        <taxon>Prymnesium</taxon>
    </lineage>
</organism>
<dbReference type="PRINTS" id="PR00171">
    <property type="entry name" value="SUGRTRNSPORT"/>
</dbReference>
<evidence type="ECO:0000259" key="9">
    <source>
        <dbReference type="PROSITE" id="PS50850"/>
    </source>
</evidence>
<evidence type="ECO:0000256" key="2">
    <source>
        <dbReference type="ARBA" id="ARBA00010992"/>
    </source>
</evidence>
<dbReference type="InterPro" id="IPR036259">
    <property type="entry name" value="MFS_trans_sf"/>
</dbReference>
<dbReference type="EMBL" id="JBGBPQ010000001">
    <property type="protein sequence ID" value="KAL1530707.1"/>
    <property type="molecule type" value="Genomic_DNA"/>
</dbReference>
<evidence type="ECO:0000256" key="6">
    <source>
        <dbReference type="ARBA" id="ARBA00023136"/>
    </source>
</evidence>
<dbReference type="Pfam" id="PF00083">
    <property type="entry name" value="Sugar_tr"/>
    <property type="match status" value="2"/>
</dbReference>
<dbReference type="GO" id="GO:0022857">
    <property type="term" value="F:transmembrane transporter activity"/>
    <property type="evidence" value="ECO:0007669"/>
    <property type="project" value="InterPro"/>
</dbReference>
<keyword evidence="3" id="KW-0813">Transport</keyword>
<protein>
    <recommendedName>
        <fullName evidence="9">Major facilitator superfamily (MFS) profile domain-containing protein</fullName>
    </recommendedName>
</protein>
<feature type="transmembrane region" description="Helical" evidence="8">
    <location>
        <begin position="403"/>
        <end position="422"/>
    </location>
</feature>
<sequence>MGKLSDATPPSGMPPDEKPPARFPTSLGMTLVLLGGVHYGYNIAVVGAALPALRTSLANLRALEAGTLSSATLLGAVAGSPLSGLVCSRYGRRFGTVIGEACSTAGAIGCTLSSSVASLIAFRVIVGLGVGFCTLAKPIYVRETVCAQHVATVQASFAPAVAIGVLAAQTAGHVIASPQWLFLLGAVPPALLLAVSLLFMPESPEWLSNRRRALGESKSALSRPQDAGASVGTWLHVRIAVWLAVANQLTGAYPTLVYAPELVHAAYPASSPSSVPLLTTFFNFIGACAAVHAMGACRRRPLVIGALLCEAVCLMYTAYLSFQGAQTGSGASTLPLALSLSIWCLAYQLGPGSGYFVLVGDIALPPMDTAVFAIGNSVRYTCEFASSLFFLPAATAFGVWRVLLFHAMAALTCATGLVIMLPETNPHFGHHRPMLF</sequence>
<feature type="transmembrane region" description="Helical" evidence="8">
    <location>
        <begin position="275"/>
        <end position="295"/>
    </location>
</feature>
<evidence type="ECO:0000256" key="4">
    <source>
        <dbReference type="ARBA" id="ARBA00022692"/>
    </source>
</evidence>
<keyword evidence="11" id="KW-1185">Reference proteome</keyword>
<dbReference type="Gene3D" id="1.20.1250.20">
    <property type="entry name" value="MFS general substrate transporter like domains"/>
    <property type="match status" value="2"/>
</dbReference>
<dbReference type="SUPFAM" id="SSF103473">
    <property type="entry name" value="MFS general substrate transporter"/>
    <property type="match status" value="1"/>
</dbReference>
<comment type="similarity">
    <text evidence="2">Belongs to the major facilitator superfamily. Sugar transporter (TC 2.A.1.1) family.</text>
</comment>
<dbReference type="InterPro" id="IPR003663">
    <property type="entry name" value="Sugar/inositol_transpt"/>
</dbReference>
<dbReference type="PROSITE" id="PS50850">
    <property type="entry name" value="MFS"/>
    <property type="match status" value="1"/>
</dbReference>
<accession>A0AB34KBB8</accession>